<dbReference type="KEGG" id="mng:MNEG_10820"/>
<protein>
    <recommendedName>
        <fullName evidence="1">DUF1995 domain-containing protein</fullName>
    </recommendedName>
</protein>
<proteinExistence type="predicted"/>
<dbReference type="RefSeq" id="XP_013896161.1">
    <property type="nucleotide sequence ID" value="XM_014040707.1"/>
</dbReference>
<accession>A0A0D2M7N8</accession>
<organism evidence="2 3">
    <name type="scientific">Monoraphidium neglectum</name>
    <dbReference type="NCBI Taxonomy" id="145388"/>
    <lineage>
        <taxon>Eukaryota</taxon>
        <taxon>Viridiplantae</taxon>
        <taxon>Chlorophyta</taxon>
        <taxon>core chlorophytes</taxon>
        <taxon>Chlorophyceae</taxon>
        <taxon>CS clade</taxon>
        <taxon>Sphaeropleales</taxon>
        <taxon>Selenastraceae</taxon>
        <taxon>Monoraphidium</taxon>
    </lineage>
</organism>
<dbReference type="Pfam" id="PF09353">
    <property type="entry name" value="DUF1995"/>
    <property type="match status" value="1"/>
</dbReference>
<dbReference type="PANTHER" id="PTHR36365:SF1">
    <property type="entry name" value="OS05G0500400 PROTEIN"/>
    <property type="match status" value="1"/>
</dbReference>
<evidence type="ECO:0000313" key="2">
    <source>
        <dbReference type="EMBL" id="KIY97141.1"/>
    </source>
</evidence>
<name>A0A0D2M7N8_9CHLO</name>
<dbReference type="EMBL" id="KK102692">
    <property type="protein sequence ID" value="KIY97141.1"/>
    <property type="molecule type" value="Genomic_DNA"/>
</dbReference>
<dbReference type="Proteomes" id="UP000054498">
    <property type="component" value="Unassembled WGS sequence"/>
</dbReference>
<dbReference type="OrthoDB" id="515480at2759"/>
<dbReference type="STRING" id="145388.A0A0D2M7N8"/>
<dbReference type="PANTHER" id="PTHR36365">
    <property type="entry name" value="OS05G0500400 PROTEIN"/>
    <property type="match status" value="1"/>
</dbReference>
<reference evidence="2 3" key="1">
    <citation type="journal article" date="2013" name="BMC Genomics">
        <title>Reconstruction of the lipid metabolism for the microalga Monoraphidium neglectum from its genome sequence reveals characteristics suitable for biofuel production.</title>
        <authorList>
            <person name="Bogen C."/>
            <person name="Al-Dilaimi A."/>
            <person name="Albersmeier A."/>
            <person name="Wichmann J."/>
            <person name="Grundmann M."/>
            <person name="Rupp O."/>
            <person name="Lauersen K.J."/>
            <person name="Blifernez-Klassen O."/>
            <person name="Kalinowski J."/>
            <person name="Goesmann A."/>
            <person name="Mussgnug J.H."/>
            <person name="Kruse O."/>
        </authorList>
    </citation>
    <scope>NUCLEOTIDE SEQUENCE [LARGE SCALE GENOMIC DNA]</scope>
    <source>
        <strain evidence="2 3">SAG 48.87</strain>
    </source>
</reference>
<dbReference type="GO" id="GO:0009507">
    <property type="term" value="C:chloroplast"/>
    <property type="evidence" value="ECO:0007669"/>
    <property type="project" value="TreeGrafter"/>
</dbReference>
<feature type="domain" description="DUF1995" evidence="1">
    <location>
        <begin position="78"/>
        <end position="264"/>
    </location>
</feature>
<dbReference type="GeneID" id="25728021"/>
<sequence length="298" mass="30654">MLHWRFSISASPTGAPIQQQQAVYVDIPESQDAAVQQSAAALIPQLKPLLAGGAGGSSAAKKAKKGFGAKTAGGGGNGGYQRFAVELPVADTSPAATAALALEVLKLLPGAPAAWQIVYADPAAAAAAARAGQARAQPLRDACRAEALGGPLLIVSPTIAEVALVEQLVQEVWSGPCAVALNPSWGEGVPREYEAVVRSFEVAYSFMPVAIKGLVGGQEGAVLRRTAKGGSLAGVPWQILTVQRDGRFLQVGQMKTRPKQSDLELAFMNASAASSPITGAVRSAKSILDRVRGAGKQQ</sequence>
<keyword evidence="3" id="KW-1185">Reference proteome</keyword>
<gene>
    <name evidence="2" type="ORF">MNEG_10820</name>
</gene>
<dbReference type="AlphaFoldDB" id="A0A0D2M7N8"/>
<dbReference type="InterPro" id="IPR018962">
    <property type="entry name" value="DUF1995"/>
</dbReference>
<evidence type="ECO:0000259" key="1">
    <source>
        <dbReference type="Pfam" id="PF09353"/>
    </source>
</evidence>
<evidence type="ECO:0000313" key="3">
    <source>
        <dbReference type="Proteomes" id="UP000054498"/>
    </source>
</evidence>